<protein>
    <submittedName>
        <fullName evidence="4">SWIM zinc finger family protein</fullName>
    </submittedName>
</protein>
<evidence type="ECO:0000256" key="1">
    <source>
        <dbReference type="PROSITE-ProRule" id="PRU00325"/>
    </source>
</evidence>
<dbReference type="PROSITE" id="PS50966">
    <property type="entry name" value="ZF_SWIM"/>
    <property type="match status" value="1"/>
</dbReference>
<keyword evidence="5" id="KW-1185">Reference proteome</keyword>
<dbReference type="AlphaFoldDB" id="A0A6I1HQM2"/>
<sequence>MLLNTDQILSLAPDASSAKAGSQLAFPAKWDKLGRSEAAIWGECKGSGKDPYRTQIDLGEPAFKCSCPSRKFPCKHGLALYLLLAQDNTLFAATEAPAWVSDWLRDRQQRADKKRSGASEQPAAQTEEQSAASATTNRKRAEKRENKVASGLAALHTWLHDLEREGLATVRDRGPAYWEAMAARLVDAQAAGLAGRIRRAGRLCFQSGMQDWSQQLGRELAAIYMLGDAYARLETLPPDLQHDVRTHIGWTTSTDDVLALAGVTDCWQVLSQQHSEEDRIRTRATWLRGARSGRWALLLHFAVGPQGFEQAISVGTQFEGELCFYPGAYPLRALIRESGTTLPLSTFPTEQPSFLAAMESYADALAAQPFLERYPLALSGMTARMEDAGLLLLCPDGHPLPVSASFRHAWHLLAVSGGHPVTLAGEWDGHAFAPWSVCVDGRLYNFESDFCA</sequence>
<feature type="region of interest" description="Disordered" evidence="2">
    <location>
        <begin position="110"/>
        <end position="146"/>
    </location>
</feature>
<evidence type="ECO:0000313" key="5">
    <source>
        <dbReference type="Proteomes" id="UP000468717"/>
    </source>
</evidence>
<dbReference type="EMBL" id="WFLI01000070">
    <property type="protein sequence ID" value="KAB8058007.1"/>
    <property type="molecule type" value="Genomic_DNA"/>
</dbReference>
<reference evidence="4 5" key="1">
    <citation type="submission" date="2019-10" db="EMBL/GenBank/DDBJ databases">
        <title>Three novel species isolated from a subtropical stream in China.</title>
        <authorList>
            <person name="Lu H."/>
        </authorList>
    </citation>
    <scope>NUCLEOTIDE SEQUENCE [LARGE SCALE GENOMIC DNA]</scope>
    <source>
        <strain evidence="4 5">FT13W</strain>
    </source>
</reference>
<dbReference type="GO" id="GO:0008270">
    <property type="term" value="F:zinc ion binding"/>
    <property type="evidence" value="ECO:0007669"/>
    <property type="project" value="UniProtKB-KW"/>
</dbReference>
<dbReference type="Proteomes" id="UP000468717">
    <property type="component" value="Unassembled WGS sequence"/>
</dbReference>
<evidence type="ECO:0000259" key="3">
    <source>
        <dbReference type="PROSITE" id="PS50966"/>
    </source>
</evidence>
<organism evidence="4 5">
    <name type="scientific">Janthinobacterium violaceinigrum</name>
    <dbReference type="NCBI Taxonomy" id="2654252"/>
    <lineage>
        <taxon>Bacteria</taxon>
        <taxon>Pseudomonadati</taxon>
        <taxon>Pseudomonadota</taxon>
        <taxon>Betaproteobacteria</taxon>
        <taxon>Burkholderiales</taxon>
        <taxon>Oxalobacteraceae</taxon>
        <taxon>Janthinobacterium</taxon>
    </lineage>
</organism>
<feature type="compositionally biased region" description="Low complexity" evidence="2">
    <location>
        <begin position="118"/>
        <end position="136"/>
    </location>
</feature>
<feature type="domain" description="SWIM-type" evidence="3">
    <location>
        <begin position="52"/>
        <end position="85"/>
    </location>
</feature>
<proteinExistence type="predicted"/>
<name>A0A6I1HQM2_9BURK</name>
<accession>A0A6I1HQM2</accession>
<dbReference type="Pfam" id="PF04434">
    <property type="entry name" value="SWIM"/>
    <property type="match status" value="1"/>
</dbReference>
<keyword evidence="1" id="KW-0863">Zinc-finger</keyword>
<evidence type="ECO:0000256" key="2">
    <source>
        <dbReference type="SAM" id="MobiDB-lite"/>
    </source>
</evidence>
<dbReference type="InterPro" id="IPR007527">
    <property type="entry name" value="Znf_SWIM"/>
</dbReference>
<keyword evidence="1" id="KW-0862">Zinc</keyword>
<keyword evidence="1" id="KW-0479">Metal-binding</keyword>
<comment type="caution">
    <text evidence="4">The sequence shown here is derived from an EMBL/GenBank/DDBJ whole genome shotgun (WGS) entry which is preliminary data.</text>
</comment>
<evidence type="ECO:0000313" key="4">
    <source>
        <dbReference type="EMBL" id="KAB8058007.1"/>
    </source>
</evidence>
<gene>
    <name evidence="4" type="ORF">GCN75_28350</name>
</gene>